<proteinExistence type="predicted"/>
<name>A0A0E9PLX8_ANGAN</name>
<dbReference type="AlphaFoldDB" id="A0A0E9PLX8"/>
<reference evidence="1" key="2">
    <citation type="journal article" date="2015" name="Fish Shellfish Immunol.">
        <title>Early steps in the European eel (Anguilla anguilla)-Vibrio vulnificus interaction in the gills: Role of the RtxA13 toxin.</title>
        <authorList>
            <person name="Callol A."/>
            <person name="Pajuelo D."/>
            <person name="Ebbesson L."/>
            <person name="Teles M."/>
            <person name="MacKenzie S."/>
            <person name="Amaro C."/>
        </authorList>
    </citation>
    <scope>NUCLEOTIDE SEQUENCE</scope>
</reference>
<reference evidence="1" key="1">
    <citation type="submission" date="2014-11" db="EMBL/GenBank/DDBJ databases">
        <authorList>
            <person name="Amaro Gonzalez C."/>
        </authorList>
    </citation>
    <scope>NUCLEOTIDE SEQUENCE</scope>
</reference>
<protein>
    <submittedName>
        <fullName evidence="1">Uncharacterized protein</fullName>
    </submittedName>
</protein>
<sequence length="40" mass="4910">MCHPSFCFDVLIYVYYFLSSNNFRKALHFLYLNHAYQTKN</sequence>
<dbReference type="EMBL" id="GBXM01103472">
    <property type="protein sequence ID" value="JAH05105.1"/>
    <property type="molecule type" value="Transcribed_RNA"/>
</dbReference>
<organism evidence="1">
    <name type="scientific">Anguilla anguilla</name>
    <name type="common">European freshwater eel</name>
    <name type="synonym">Muraena anguilla</name>
    <dbReference type="NCBI Taxonomy" id="7936"/>
    <lineage>
        <taxon>Eukaryota</taxon>
        <taxon>Metazoa</taxon>
        <taxon>Chordata</taxon>
        <taxon>Craniata</taxon>
        <taxon>Vertebrata</taxon>
        <taxon>Euteleostomi</taxon>
        <taxon>Actinopterygii</taxon>
        <taxon>Neopterygii</taxon>
        <taxon>Teleostei</taxon>
        <taxon>Anguilliformes</taxon>
        <taxon>Anguillidae</taxon>
        <taxon>Anguilla</taxon>
    </lineage>
</organism>
<evidence type="ECO:0000313" key="1">
    <source>
        <dbReference type="EMBL" id="JAH05105.1"/>
    </source>
</evidence>
<accession>A0A0E9PLX8</accession>